<keyword evidence="1" id="KW-0732">Signal</keyword>
<reference evidence="3" key="1">
    <citation type="submission" date="2022-08" db="UniProtKB">
        <authorList>
            <consortium name="EnsemblMetazoa"/>
        </authorList>
    </citation>
    <scope>IDENTIFICATION</scope>
    <source>
        <strain evidence="3">05x7-T-G4-1.051#20</strain>
    </source>
</reference>
<dbReference type="EnsemblMetazoa" id="G35083.3">
    <property type="protein sequence ID" value="G35083.3:cds"/>
    <property type="gene ID" value="G35083"/>
</dbReference>
<dbReference type="PANTHER" id="PTHR42774:SF3">
    <property type="entry name" value="KETOHEXOKINASE"/>
    <property type="match status" value="1"/>
</dbReference>
<evidence type="ECO:0000256" key="1">
    <source>
        <dbReference type="SAM" id="SignalP"/>
    </source>
</evidence>
<feature type="domain" description="Carbohydrate kinase PfkB" evidence="2">
    <location>
        <begin position="5"/>
        <end position="301"/>
    </location>
</feature>
<accession>A0A8W8MXV5</accession>
<dbReference type="Pfam" id="PF00294">
    <property type="entry name" value="PfkB"/>
    <property type="match status" value="1"/>
</dbReference>
<dbReference type="InterPro" id="IPR034093">
    <property type="entry name" value="KHK"/>
</dbReference>
<dbReference type="AlphaFoldDB" id="A0A8W8MXV5"/>
<keyword evidence="4" id="KW-1185">Reference proteome</keyword>
<dbReference type="InterPro" id="IPR011611">
    <property type="entry name" value="PfkB_dom"/>
</dbReference>
<evidence type="ECO:0000313" key="4">
    <source>
        <dbReference type="Proteomes" id="UP000005408"/>
    </source>
</evidence>
<dbReference type="InterPro" id="IPR052562">
    <property type="entry name" value="Ketohexokinase-related"/>
</dbReference>
<proteinExistence type="predicted"/>
<dbReference type="EnsemblMetazoa" id="G35083.1">
    <property type="protein sequence ID" value="G35083.1:cds"/>
    <property type="gene ID" value="G35083"/>
</dbReference>
<feature type="chain" id="PRO_5042431984" description="Carbohydrate kinase PfkB domain-containing protein" evidence="1">
    <location>
        <begin position="23"/>
        <end position="310"/>
    </location>
</feature>
<dbReference type="CDD" id="cd01939">
    <property type="entry name" value="Ketohexokinase"/>
    <property type="match status" value="1"/>
</dbReference>
<dbReference type="PANTHER" id="PTHR42774">
    <property type="entry name" value="PHOSPHOTRANSFERASE SYSTEM TRANSPORT PROTEIN"/>
    <property type="match status" value="1"/>
</dbReference>
<dbReference type="SUPFAM" id="SSF53613">
    <property type="entry name" value="Ribokinase-like"/>
    <property type="match status" value="1"/>
</dbReference>
<dbReference type="OMA" id="MSGRLIM"/>
<dbReference type="Gene3D" id="3.40.1190.20">
    <property type="match status" value="1"/>
</dbReference>
<dbReference type="InterPro" id="IPR029056">
    <property type="entry name" value="Ribokinase-like"/>
</dbReference>
<sequence length="310" mass="34149">MTSLRVMCVGLACVDIVSVCKNYPEEDSDQRVLDFYWQKGGNAANSSSVLSLLGAESEYLGSFANDNEMRFLHEDFSSMGVSTSHCRTFDSGFMTPTSIIIVNSQNGSRTILHASKNLPEVSLEDFKRINLSHYKWIHFEGRPSFNTPTHEIVRMLAHIDQHNNSRSESEQLQTSVELEKPARPELDQLLDKANYVFVSKEYSQNKGLTSKEEAVKAFIQKCRQGASVICAWGEDGAAAMDSQGQLVTSCCFPPDKLRDTLAAGDTFNAATIFALMEGKTLGEAITFGCKVAGAKCGIQGVRGLRDIKFS</sequence>
<evidence type="ECO:0000313" key="3">
    <source>
        <dbReference type="EnsemblMetazoa" id="G35083.1:cds"/>
    </source>
</evidence>
<name>A0A8W8MXV5_MAGGI</name>
<feature type="signal peptide" evidence="1">
    <location>
        <begin position="1"/>
        <end position="22"/>
    </location>
</feature>
<evidence type="ECO:0000259" key="2">
    <source>
        <dbReference type="Pfam" id="PF00294"/>
    </source>
</evidence>
<dbReference type="Proteomes" id="UP000005408">
    <property type="component" value="Unassembled WGS sequence"/>
</dbReference>
<dbReference type="GO" id="GO:0004454">
    <property type="term" value="F:ketohexokinase activity"/>
    <property type="evidence" value="ECO:0007669"/>
    <property type="project" value="InterPro"/>
</dbReference>
<dbReference type="GO" id="GO:0006000">
    <property type="term" value="P:fructose metabolic process"/>
    <property type="evidence" value="ECO:0007669"/>
    <property type="project" value="InterPro"/>
</dbReference>
<organism evidence="3 4">
    <name type="scientific">Magallana gigas</name>
    <name type="common">Pacific oyster</name>
    <name type="synonym">Crassostrea gigas</name>
    <dbReference type="NCBI Taxonomy" id="29159"/>
    <lineage>
        <taxon>Eukaryota</taxon>
        <taxon>Metazoa</taxon>
        <taxon>Spiralia</taxon>
        <taxon>Lophotrochozoa</taxon>
        <taxon>Mollusca</taxon>
        <taxon>Bivalvia</taxon>
        <taxon>Autobranchia</taxon>
        <taxon>Pteriomorphia</taxon>
        <taxon>Ostreida</taxon>
        <taxon>Ostreoidea</taxon>
        <taxon>Ostreidae</taxon>
        <taxon>Magallana</taxon>
    </lineage>
</organism>
<dbReference type="OrthoDB" id="204058at2759"/>
<protein>
    <recommendedName>
        <fullName evidence="2">Carbohydrate kinase PfkB domain-containing protein</fullName>
    </recommendedName>
</protein>